<sequence>MSNNEHDLKMPSFGSDMKKGTLVQWLVKEGDHIKRGDVVAVIETHKGAIDLDLFEDALIISLLIKEGQQIAVGEPIARLSSTKDSENAPLPQTDVADIEPNPISTTSPVNISASPASTTTATDISSSPASSAVEQDNSNFTTPKDFILATPAARFLATQQQLTLNSLFPEPSNKIVTLTMVEQAIKQKQLSQQSPAMTENVLKPADKKETAKVKATDRAAARPKKGFDKEAMRQAISATVTRSKQQIPHYYLRQRLDITALEDYLLQVNAKLAIDQRLLLAAPLLCAVARTLMDSQQLNGEYTEGHFVASEAIHLANAINLRGGGLVMPVIRAAQTLSPSKMMERLKQQVTHARNDSLVFSELSGGSFTVTSIGERGAEQMFAVIFPPQVAILALGSPHQEVMAVDGSIKIRSVIEASLAADHRVSDGRIGARFLYQLNQLLQNPEALWTV</sequence>
<dbReference type="CDD" id="cd06849">
    <property type="entry name" value="lipoyl_domain"/>
    <property type="match status" value="1"/>
</dbReference>
<dbReference type="eggNOG" id="COG0508">
    <property type="taxonomic scope" value="Bacteria"/>
</dbReference>
<dbReference type="Pfam" id="PF00198">
    <property type="entry name" value="2-oxoacid_dh"/>
    <property type="match status" value="1"/>
</dbReference>
<proteinExistence type="inferred from homology"/>
<dbReference type="InterPro" id="IPR000089">
    <property type="entry name" value="Biotin_lipoyl"/>
</dbReference>
<dbReference type="PANTHER" id="PTHR43178:SF5">
    <property type="entry name" value="LIPOAMIDE ACYLTRANSFERASE COMPONENT OF BRANCHED-CHAIN ALPHA-KETO ACID DEHYDROGENASE COMPLEX, MITOCHONDRIAL"/>
    <property type="match status" value="1"/>
</dbReference>
<dbReference type="SUPFAM" id="SSF51230">
    <property type="entry name" value="Single hybrid motif"/>
    <property type="match status" value="1"/>
</dbReference>
<evidence type="ECO:0000259" key="9">
    <source>
        <dbReference type="PROSITE" id="PS50968"/>
    </source>
</evidence>
<dbReference type="Gene3D" id="2.40.50.100">
    <property type="match status" value="1"/>
</dbReference>
<evidence type="ECO:0000256" key="5">
    <source>
        <dbReference type="ARBA" id="ARBA00022823"/>
    </source>
</evidence>
<gene>
    <name evidence="10" type="ordered locus">Ping_3603</name>
</gene>
<keyword evidence="5 7" id="KW-0450">Lipoyl</keyword>
<comment type="subunit">
    <text evidence="3">Forms a 24-polypeptide structural core with octahedral symmetry.</text>
</comment>
<dbReference type="Gene3D" id="3.30.559.10">
    <property type="entry name" value="Chloramphenicol acetyltransferase-like domain"/>
    <property type="match status" value="1"/>
</dbReference>
<feature type="domain" description="Lipoyl-binding" evidence="9">
    <location>
        <begin position="5"/>
        <end position="80"/>
    </location>
</feature>
<feature type="region of interest" description="Disordered" evidence="8">
    <location>
        <begin position="205"/>
        <end position="227"/>
    </location>
</feature>
<protein>
    <recommendedName>
        <fullName evidence="7">Dihydrolipoamide acetyltransferase component of pyruvate dehydrogenase complex</fullName>
        <ecNumber evidence="7">2.3.1.-</ecNumber>
    </recommendedName>
</protein>
<dbReference type="GO" id="GO:0031405">
    <property type="term" value="F:lipoic acid binding"/>
    <property type="evidence" value="ECO:0007669"/>
    <property type="project" value="TreeGrafter"/>
</dbReference>
<evidence type="ECO:0000256" key="4">
    <source>
        <dbReference type="ARBA" id="ARBA00022679"/>
    </source>
</evidence>
<reference evidence="10 11" key="1">
    <citation type="submission" date="2007-01" db="EMBL/GenBank/DDBJ databases">
        <title>Complete sequence of Psychromonas ingrahamii 37.</title>
        <authorList>
            <consortium name="US DOE Joint Genome Institute"/>
            <person name="Copeland A."/>
            <person name="Lucas S."/>
            <person name="Lapidus A."/>
            <person name="Barry K."/>
            <person name="Detter J.C."/>
            <person name="Glavina del Rio T."/>
            <person name="Hammon N."/>
            <person name="Israni S."/>
            <person name="Dalin E."/>
            <person name="Tice H."/>
            <person name="Pitluck S."/>
            <person name="Thompson L.S."/>
            <person name="Brettin T."/>
            <person name="Bruce D."/>
            <person name="Han C."/>
            <person name="Tapia R."/>
            <person name="Schmutz J."/>
            <person name="Larimer F."/>
            <person name="Land M."/>
            <person name="Hauser L."/>
            <person name="Kyrpides N."/>
            <person name="Ivanova N."/>
            <person name="Staley J."/>
            <person name="Richardson P."/>
        </authorList>
    </citation>
    <scope>NUCLEOTIDE SEQUENCE [LARGE SCALE GENOMIC DNA]</scope>
    <source>
        <strain evidence="10 11">37</strain>
    </source>
</reference>
<evidence type="ECO:0000256" key="2">
    <source>
        <dbReference type="ARBA" id="ARBA00007317"/>
    </source>
</evidence>
<dbReference type="RefSeq" id="WP_011771834.1">
    <property type="nucleotide sequence ID" value="NC_008709.1"/>
</dbReference>
<name>A1T0M1_PSYIN</name>
<evidence type="ECO:0000256" key="3">
    <source>
        <dbReference type="ARBA" id="ARBA00011484"/>
    </source>
</evidence>
<evidence type="ECO:0000256" key="7">
    <source>
        <dbReference type="RuleBase" id="RU003423"/>
    </source>
</evidence>
<dbReference type="InterPro" id="IPR001078">
    <property type="entry name" value="2-oxoacid_DH_actylTfrase"/>
</dbReference>
<dbReference type="InterPro" id="IPR050743">
    <property type="entry name" value="2-oxoacid_DH_E2_comp"/>
</dbReference>
<comment type="cofactor">
    <cofactor evidence="1 7">
        <name>(R)-lipoate</name>
        <dbReference type="ChEBI" id="CHEBI:83088"/>
    </cofactor>
</comment>
<dbReference type="PROSITE" id="PS50968">
    <property type="entry name" value="BIOTINYL_LIPOYL"/>
    <property type="match status" value="1"/>
</dbReference>
<evidence type="ECO:0000256" key="6">
    <source>
        <dbReference type="ARBA" id="ARBA00023315"/>
    </source>
</evidence>
<dbReference type="EC" id="2.3.1.-" evidence="7"/>
<evidence type="ECO:0000256" key="1">
    <source>
        <dbReference type="ARBA" id="ARBA00001938"/>
    </source>
</evidence>
<dbReference type="PANTHER" id="PTHR43178">
    <property type="entry name" value="DIHYDROLIPOAMIDE ACETYLTRANSFERASE COMPONENT OF PYRUVATE DEHYDROGENASE COMPLEX"/>
    <property type="match status" value="1"/>
</dbReference>
<feature type="compositionally biased region" description="Low complexity" evidence="8">
    <location>
        <begin position="111"/>
        <end position="132"/>
    </location>
</feature>
<keyword evidence="11" id="KW-1185">Reference proteome</keyword>
<dbReference type="OrthoDB" id="9805770at2"/>
<dbReference type="STRING" id="357804.Ping_3603"/>
<dbReference type="SUPFAM" id="SSF52777">
    <property type="entry name" value="CoA-dependent acyltransferases"/>
    <property type="match status" value="1"/>
</dbReference>
<dbReference type="InterPro" id="IPR023213">
    <property type="entry name" value="CAT-like_dom_sf"/>
</dbReference>
<feature type="region of interest" description="Disordered" evidence="8">
    <location>
        <begin position="82"/>
        <end position="137"/>
    </location>
</feature>
<keyword evidence="6 7" id="KW-0012">Acyltransferase</keyword>
<accession>A1T0M1</accession>
<dbReference type="AlphaFoldDB" id="A1T0M1"/>
<comment type="similarity">
    <text evidence="2 7">Belongs to the 2-oxoacid dehydrogenase family.</text>
</comment>
<evidence type="ECO:0000256" key="8">
    <source>
        <dbReference type="SAM" id="MobiDB-lite"/>
    </source>
</evidence>
<keyword evidence="10" id="KW-0670">Pyruvate</keyword>
<dbReference type="InterPro" id="IPR011053">
    <property type="entry name" value="Single_hybrid_motif"/>
</dbReference>
<evidence type="ECO:0000313" key="10">
    <source>
        <dbReference type="EMBL" id="ABM05286.1"/>
    </source>
</evidence>
<dbReference type="HOGENOM" id="CLU_016733_10_2_6"/>
<organism evidence="10 11">
    <name type="scientific">Psychromonas ingrahamii (strain DSM 17664 / CCUG 51855 / 37)</name>
    <dbReference type="NCBI Taxonomy" id="357804"/>
    <lineage>
        <taxon>Bacteria</taxon>
        <taxon>Pseudomonadati</taxon>
        <taxon>Pseudomonadota</taxon>
        <taxon>Gammaproteobacteria</taxon>
        <taxon>Alteromonadales</taxon>
        <taxon>Psychromonadaceae</taxon>
        <taxon>Psychromonas</taxon>
    </lineage>
</organism>
<keyword evidence="4 7" id="KW-0808">Transferase</keyword>
<dbReference type="EMBL" id="CP000510">
    <property type="protein sequence ID" value="ABM05286.1"/>
    <property type="molecule type" value="Genomic_DNA"/>
</dbReference>
<dbReference type="Pfam" id="PF00364">
    <property type="entry name" value="Biotin_lipoyl"/>
    <property type="match status" value="1"/>
</dbReference>
<dbReference type="Proteomes" id="UP000000639">
    <property type="component" value="Chromosome"/>
</dbReference>
<dbReference type="KEGG" id="pin:Ping_3603"/>
<dbReference type="GO" id="GO:0016407">
    <property type="term" value="F:acetyltransferase activity"/>
    <property type="evidence" value="ECO:0007669"/>
    <property type="project" value="TreeGrafter"/>
</dbReference>
<dbReference type="GO" id="GO:0005737">
    <property type="term" value="C:cytoplasm"/>
    <property type="evidence" value="ECO:0007669"/>
    <property type="project" value="TreeGrafter"/>
</dbReference>
<evidence type="ECO:0000313" key="11">
    <source>
        <dbReference type="Proteomes" id="UP000000639"/>
    </source>
</evidence>